<name>A0A4P2Q0U8_SORCE</name>
<dbReference type="OrthoDB" id="10013748at2"/>
<sequence length="515" mass="55250">MSVVEAAPPFFYYAMADGTSAVDSEAFGRLLDARAGATGFRNLLDLLDQDPAEPGRLIDPRHDFLPIYKLKRAGSLAAKDPEGTACLCPGGLNGLGRDAMWQNFRGGAAVHFLELEGTSWESLVGRHAGAELSAKFLSEFMLEPVVEVDGTKKQIVSGASAGAKGALFRASLLYLSSHGWLGGFARGDENPGYPAALPRPAAGIADDPREPYIPINAYFVVGKFDAGGRAFSGPEWIILAQCSTLNETTWAMWARVMARSAPQVRGILGYEEASPAAVASISIATSFVTHLKNEKTFYEAWRAANTGQNWAALVHEHAMGDTLDGWAARKALGGRDLSSYLGSTSRAPKQVKVVDLPPPYRARVFHHFSAAYGGSTSEITPDVLDSADAGLFDGSEYRVEITHLTGGKIRQVTVQWIHIRDTFGQFDLDAIFSSYSAVGAGASVSTEDPKVLVADFATPASQVEITFTARDAKGLRASGLEGHHAYLWPRIHATGDGLANQQYDAKTRGLVYYGV</sequence>
<reference evidence="1 2" key="1">
    <citation type="submission" date="2015-09" db="EMBL/GenBank/DDBJ databases">
        <title>Sorangium comparison.</title>
        <authorList>
            <person name="Zaburannyi N."/>
            <person name="Bunk B."/>
            <person name="Overmann J."/>
            <person name="Mueller R."/>
        </authorList>
    </citation>
    <scope>NUCLEOTIDE SEQUENCE [LARGE SCALE GENOMIC DNA]</scope>
    <source>
        <strain evidence="1 2">So ceGT47</strain>
    </source>
</reference>
<organism evidence="1 2">
    <name type="scientific">Sorangium cellulosum</name>
    <name type="common">Polyangium cellulosum</name>
    <dbReference type="NCBI Taxonomy" id="56"/>
    <lineage>
        <taxon>Bacteria</taxon>
        <taxon>Pseudomonadati</taxon>
        <taxon>Myxococcota</taxon>
        <taxon>Polyangia</taxon>
        <taxon>Polyangiales</taxon>
        <taxon>Polyangiaceae</taxon>
        <taxon>Sorangium</taxon>
    </lineage>
</organism>
<gene>
    <name evidence="1" type="ORF">SOCEGT47_030290</name>
</gene>
<dbReference type="AlphaFoldDB" id="A0A4P2Q0U8"/>
<proteinExistence type="predicted"/>
<dbReference type="Proteomes" id="UP000295781">
    <property type="component" value="Chromosome"/>
</dbReference>
<accession>A0A4P2Q0U8</accession>
<dbReference type="EMBL" id="CP012670">
    <property type="protein sequence ID" value="AUX22526.1"/>
    <property type="molecule type" value="Genomic_DNA"/>
</dbReference>
<evidence type="ECO:0000313" key="1">
    <source>
        <dbReference type="EMBL" id="AUX22526.1"/>
    </source>
</evidence>
<evidence type="ECO:0000313" key="2">
    <source>
        <dbReference type="Proteomes" id="UP000295781"/>
    </source>
</evidence>
<dbReference type="RefSeq" id="WP_129347672.1">
    <property type="nucleotide sequence ID" value="NZ_CP012670.1"/>
</dbReference>
<protein>
    <submittedName>
        <fullName evidence="1">Uncharacterized protein</fullName>
    </submittedName>
</protein>